<proteinExistence type="predicted"/>
<dbReference type="PANTHER" id="PTHR42685">
    <property type="entry name" value="GERANYLGERANYL DIPHOSPHATE REDUCTASE"/>
    <property type="match status" value="1"/>
</dbReference>
<dbReference type="Proteomes" id="UP000193404">
    <property type="component" value="Chromosome"/>
</dbReference>
<dbReference type="EMBL" id="CP020477">
    <property type="protein sequence ID" value="ARM75166.1"/>
    <property type="molecule type" value="Genomic_DNA"/>
</dbReference>
<dbReference type="PRINTS" id="PR00370">
    <property type="entry name" value="FMOXYGENASE"/>
</dbReference>
<dbReference type="Gene3D" id="3.30.9.10">
    <property type="entry name" value="D-Amino Acid Oxidase, subunit A, domain 2"/>
    <property type="match status" value="1"/>
</dbReference>
<dbReference type="GO" id="GO:0050660">
    <property type="term" value="F:flavin adenine dinucleotide binding"/>
    <property type="evidence" value="ECO:0007669"/>
    <property type="project" value="InterPro"/>
</dbReference>
<sequence>MTRIAIVGGGPAGISLAYFLKGTKIDATVYESLDNVGLKPCAWGLMKGIENYIPIPKESIISEIKGFKIYLDGKLLYDVRKRENLGYIIDKPKFLRILGEQVDLQLKSKVQEVNRKEKDEEKNIIKINDKEEEFDKVIYANGHYSLSKDYTIPAIQYITDYKIDPEIVEMYFFSDLLGYGWIFPEENGSKIGIGGYATVDFLKEKLKKILTGNTKKFEGARVTDYGIIEDRLENGNYIGEALGTVYAVTGEGIRPSIISSKIMADSILEGKDFSKEFKKSNLYFSMQVHAKIIKSSKGKNSIKGLERVLLKANPDLVLKFAMGDFTKLDLLKLFGSMII</sequence>
<evidence type="ECO:0000256" key="1">
    <source>
        <dbReference type="ARBA" id="ARBA00023002"/>
    </source>
</evidence>
<dbReference type="STRING" id="282676.B6F84_03360"/>
<dbReference type="GO" id="GO:0016491">
    <property type="term" value="F:oxidoreductase activity"/>
    <property type="evidence" value="ECO:0007669"/>
    <property type="project" value="UniProtKB-KW"/>
</dbReference>
<dbReference type="AlphaFoldDB" id="A0A1W6JY16"/>
<accession>A0A1W6JY16</accession>
<dbReference type="InterPro" id="IPR050407">
    <property type="entry name" value="Geranylgeranyl_reductase"/>
</dbReference>
<dbReference type="SUPFAM" id="SSF51905">
    <property type="entry name" value="FAD/NAD(P)-binding domain"/>
    <property type="match status" value="1"/>
</dbReference>
<evidence type="ECO:0000313" key="2">
    <source>
        <dbReference type="EMBL" id="ARM75166.1"/>
    </source>
</evidence>
<dbReference type="InterPro" id="IPR036188">
    <property type="entry name" value="FAD/NAD-bd_sf"/>
</dbReference>
<dbReference type="GO" id="GO:0050661">
    <property type="term" value="F:NADP binding"/>
    <property type="evidence" value="ECO:0007669"/>
    <property type="project" value="InterPro"/>
</dbReference>
<dbReference type="Gene3D" id="3.50.50.60">
    <property type="entry name" value="FAD/NAD(P)-binding domain"/>
    <property type="match status" value="1"/>
</dbReference>
<dbReference type="Pfam" id="PF13450">
    <property type="entry name" value="NAD_binding_8"/>
    <property type="match status" value="1"/>
</dbReference>
<dbReference type="GeneID" id="41589926"/>
<keyword evidence="3" id="KW-1185">Reference proteome</keyword>
<keyword evidence="1" id="KW-0560">Oxidoreductase</keyword>
<protein>
    <submittedName>
        <fullName evidence="2">FAD-dependent oxidoreductase</fullName>
    </submittedName>
</protein>
<dbReference type="OrthoDB" id="6062at2157"/>
<dbReference type="RefSeq" id="WP_148690924.1">
    <property type="nucleotide sequence ID" value="NZ_CP020477.1"/>
</dbReference>
<organism evidence="2 3">
    <name type="scientific">Acidianus manzaensis</name>
    <dbReference type="NCBI Taxonomy" id="282676"/>
    <lineage>
        <taxon>Archaea</taxon>
        <taxon>Thermoproteota</taxon>
        <taxon>Thermoprotei</taxon>
        <taxon>Sulfolobales</taxon>
        <taxon>Sulfolobaceae</taxon>
        <taxon>Acidianus</taxon>
    </lineage>
</organism>
<dbReference type="InterPro" id="IPR000960">
    <property type="entry name" value="Flavin_mOase"/>
</dbReference>
<gene>
    <name evidence="2" type="ORF">B6F84_03360</name>
</gene>
<dbReference type="PANTHER" id="PTHR42685:SF20">
    <property type="entry name" value="HYDROGENASE, PUTATIVE-RELATED"/>
    <property type="match status" value="1"/>
</dbReference>
<evidence type="ECO:0000313" key="3">
    <source>
        <dbReference type="Proteomes" id="UP000193404"/>
    </source>
</evidence>
<dbReference type="KEGG" id="aman:B6F84_03360"/>
<name>A0A1W6JY16_9CREN</name>
<reference evidence="2 3" key="1">
    <citation type="submission" date="2017-03" db="EMBL/GenBank/DDBJ databases">
        <title>Sulfur activation and transportation mechanism of thermophilic Archaea Acidianus manzaensis YN-25.</title>
        <authorList>
            <person name="Ma Y."/>
            <person name="Yang Y."/>
            <person name="Xia J."/>
        </authorList>
    </citation>
    <scope>NUCLEOTIDE SEQUENCE [LARGE SCALE GENOMIC DNA]</scope>
    <source>
        <strain evidence="2 3">YN-25</strain>
    </source>
</reference>